<reference evidence="8" key="1">
    <citation type="submission" date="2019-08" db="EMBL/GenBank/DDBJ databases">
        <authorList>
            <person name="Kucharzyk K."/>
            <person name="Murdoch R.W."/>
            <person name="Higgins S."/>
            <person name="Loffler F."/>
        </authorList>
    </citation>
    <scope>NUCLEOTIDE SEQUENCE</scope>
</reference>
<protein>
    <recommendedName>
        <fullName evidence="7">ABC3 transporter permease C-terminal domain-containing protein</fullName>
    </recommendedName>
</protein>
<feature type="domain" description="ABC3 transporter permease C-terminal" evidence="7">
    <location>
        <begin position="4"/>
        <end position="119"/>
    </location>
</feature>
<keyword evidence="5 6" id="KW-0472">Membrane</keyword>
<comment type="caution">
    <text evidence="8">The sequence shown here is derived from an EMBL/GenBank/DDBJ whole genome shotgun (WGS) entry which is preliminary data.</text>
</comment>
<evidence type="ECO:0000256" key="6">
    <source>
        <dbReference type="SAM" id="Phobius"/>
    </source>
</evidence>
<sequence length="130" mass="14081">MLWFMVLLGVAVAAAVIYASGLVTFEEARRDMAILKLIGCNSKEAFEVISVEQWLVSIVGMVLGVPLATAVNNGLTKVIASDVYSMPPMISPPALLWALLLTGVAVELSNMAIRKKVRRLIPADVLKDRE</sequence>
<organism evidence="8">
    <name type="scientific">bioreactor metagenome</name>
    <dbReference type="NCBI Taxonomy" id="1076179"/>
    <lineage>
        <taxon>unclassified sequences</taxon>
        <taxon>metagenomes</taxon>
        <taxon>ecological metagenomes</taxon>
    </lineage>
</organism>
<evidence type="ECO:0000256" key="5">
    <source>
        <dbReference type="ARBA" id="ARBA00023136"/>
    </source>
</evidence>
<dbReference type="PANTHER" id="PTHR30287">
    <property type="entry name" value="MEMBRANE COMPONENT OF PREDICTED ABC SUPERFAMILY METABOLITE UPTAKE TRANSPORTER"/>
    <property type="match status" value="1"/>
</dbReference>
<dbReference type="InterPro" id="IPR003838">
    <property type="entry name" value="ABC3_permease_C"/>
</dbReference>
<evidence type="ECO:0000256" key="3">
    <source>
        <dbReference type="ARBA" id="ARBA00022692"/>
    </source>
</evidence>
<evidence type="ECO:0000259" key="7">
    <source>
        <dbReference type="Pfam" id="PF02687"/>
    </source>
</evidence>
<keyword evidence="2" id="KW-1003">Cell membrane</keyword>
<dbReference type="AlphaFoldDB" id="A0A645EGQ7"/>
<keyword evidence="3 6" id="KW-0812">Transmembrane</keyword>
<dbReference type="GO" id="GO:0005886">
    <property type="term" value="C:plasma membrane"/>
    <property type="evidence" value="ECO:0007669"/>
    <property type="project" value="UniProtKB-SubCell"/>
</dbReference>
<evidence type="ECO:0000256" key="2">
    <source>
        <dbReference type="ARBA" id="ARBA00022475"/>
    </source>
</evidence>
<name>A0A645EGQ7_9ZZZZ</name>
<proteinExistence type="predicted"/>
<evidence type="ECO:0000256" key="1">
    <source>
        <dbReference type="ARBA" id="ARBA00004651"/>
    </source>
</evidence>
<evidence type="ECO:0000313" key="8">
    <source>
        <dbReference type="EMBL" id="MPM99782.1"/>
    </source>
</evidence>
<dbReference type="EMBL" id="VSSQ01045857">
    <property type="protein sequence ID" value="MPM99782.1"/>
    <property type="molecule type" value="Genomic_DNA"/>
</dbReference>
<evidence type="ECO:0000256" key="4">
    <source>
        <dbReference type="ARBA" id="ARBA00022989"/>
    </source>
</evidence>
<dbReference type="PANTHER" id="PTHR30287:SF1">
    <property type="entry name" value="INNER MEMBRANE PROTEIN"/>
    <property type="match status" value="1"/>
</dbReference>
<keyword evidence="4 6" id="KW-1133">Transmembrane helix</keyword>
<dbReference type="InterPro" id="IPR038766">
    <property type="entry name" value="Membrane_comp_ABC_pdt"/>
</dbReference>
<feature type="transmembrane region" description="Helical" evidence="6">
    <location>
        <begin position="94"/>
        <end position="113"/>
    </location>
</feature>
<gene>
    <name evidence="8" type="ORF">SDC9_146976</name>
</gene>
<dbReference type="Pfam" id="PF02687">
    <property type="entry name" value="FtsX"/>
    <property type="match status" value="1"/>
</dbReference>
<comment type="subcellular location">
    <subcellularLocation>
        <location evidence="1">Cell membrane</location>
        <topology evidence="1">Multi-pass membrane protein</topology>
    </subcellularLocation>
</comment>
<accession>A0A645EGQ7</accession>